<dbReference type="PANTHER" id="PTHR34975:SF2">
    <property type="entry name" value="SPORE GERMINATION PROTEIN A2"/>
    <property type="match status" value="1"/>
</dbReference>
<organism evidence="9 10">
    <name type="scientific">Paenibacillus solisilvae</name>
    <dbReference type="NCBI Taxonomy" id="2486751"/>
    <lineage>
        <taxon>Bacteria</taxon>
        <taxon>Bacillati</taxon>
        <taxon>Bacillota</taxon>
        <taxon>Bacilli</taxon>
        <taxon>Bacillales</taxon>
        <taxon>Paenibacillaceae</taxon>
        <taxon>Paenibacillus</taxon>
    </lineage>
</organism>
<feature type="transmembrane region" description="Helical" evidence="8">
    <location>
        <begin position="270"/>
        <end position="294"/>
    </location>
</feature>
<keyword evidence="5 8" id="KW-0812">Transmembrane</keyword>
<evidence type="ECO:0000256" key="3">
    <source>
        <dbReference type="ARBA" id="ARBA00022448"/>
    </source>
</evidence>
<keyword evidence="4" id="KW-0309">Germination</keyword>
<feature type="transmembrane region" description="Helical" evidence="8">
    <location>
        <begin position="184"/>
        <end position="207"/>
    </location>
</feature>
<accession>A0ABW0VPR5</accession>
<dbReference type="InterPro" id="IPR004761">
    <property type="entry name" value="Spore_GerAB"/>
</dbReference>
<feature type="transmembrane region" description="Helical" evidence="8">
    <location>
        <begin position="12"/>
        <end position="35"/>
    </location>
</feature>
<feature type="transmembrane region" description="Helical" evidence="8">
    <location>
        <begin position="219"/>
        <end position="243"/>
    </location>
</feature>
<evidence type="ECO:0000256" key="6">
    <source>
        <dbReference type="ARBA" id="ARBA00022989"/>
    </source>
</evidence>
<keyword evidence="3" id="KW-0813">Transport</keyword>
<evidence type="ECO:0000256" key="7">
    <source>
        <dbReference type="ARBA" id="ARBA00023136"/>
    </source>
</evidence>
<evidence type="ECO:0000313" key="9">
    <source>
        <dbReference type="EMBL" id="MFC5647877.1"/>
    </source>
</evidence>
<dbReference type="Gene3D" id="1.20.1740.10">
    <property type="entry name" value="Amino acid/polyamine transporter I"/>
    <property type="match status" value="1"/>
</dbReference>
<dbReference type="NCBIfam" id="TIGR00912">
    <property type="entry name" value="2A0309"/>
    <property type="match status" value="1"/>
</dbReference>
<comment type="subcellular location">
    <subcellularLocation>
        <location evidence="1">Membrane</location>
        <topology evidence="1">Multi-pass membrane protein</topology>
    </subcellularLocation>
</comment>
<name>A0ABW0VPR5_9BACL</name>
<comment type="caution">
    <text evidence="9">The sequence shown here is derived from an EMBL/GenBank/DDBJ whole genome shotgun (WGS) entry which is preliminary data.</text>
</comment>
<feature type="transmembrane region" description="Helical" evidence="8">
    <location>
        <begin position="306"/>
        <end position="326"/>
    </location>
</feature>
<feature type="transmembrane region" description="Helical" evidence="8">
    <location>
        <begin position="114"/>
        <end position="135"/>
    </location>
</feature>
<evidence type="ECO:0000313" key="10">
    <source>
        <dbReference type="Proteomes" id="UP001596047"/>
    </source>
</evidence>
<dbReference type="EMBL" id="JBHSOW010000008">
    <property type="protein sequence ID" value="MFC5647877.1"/>
    <property type="molecule type" value="Genomic_DNA"/>
</dbReference>
<keyword evidence="10" id="KW-1185">Reference proteome</keyword>
<feature type="transmembrane region" description="Helical" evidence="8">
    <location>
        <begin position="85"/>
        <end position="102"/>
    </location>
</feature>
<evidence type="ECO:0000256" key="1">
    <source>
        <dbReference type="ARBA" id="ARBA00004141"/>
    </source>
</evidence>
<evidence type="ECO:0000256" key="4">
    <source>
        <dbReference type="ARBA" id="ARBA00022544"/>
    </source>
</evidence>
<dbReference type="Pfam" id="PF03845">
    <property type="entry name" value="Spore_permease"/>
    <property type="match status" value="1"/>
</dbReference>
<comment type="similarity">
    <text evidence="2">Belongs to the amino acid-polyamine-organocation (APC) superfamily. Spore germination protein (SGP) (TC 2.A.3.9) family.</text>
</comment>
<evidence type="ECO:0000256" key="2">
    <source>
        <dbReference type="ARBA" id="ARBA00007998"/>
    </source>
</evidence>
<proteinExistence type="inferred from homology"/>
<keyword evidence="7 8" id="KW-0472">Membrane</keyword>
<sequence length="363" mass="40157">MIEKGRISPLQLAILMHPTILATAALIVPSLTMQAAGRDMWMTPFLASIIGLLTVYVMYKLHCKFPNDTFVEYVDTILGPCMGRALSLIYLISFIYSTGIVLREYGEFIVETFLVQTPIIIVMICMAAVCGYSVHAGIEVIARSAQVLVPPAICVIFGMLVIMAPDMHLKQIQPILEHGLFPSVAGSLILGSWFSQFFLIAFLLPILKEKGKPALKWSLISLGVVVLTMLSINFAVLFIFGTLSKDLNYPFLTAVRYISLADFLEHIESLLMSVWLIGIFIKVAVGYYVSVLAAAQCLKLSSYRSLILPIGFLIVLFSIWAAPNFGVLTQILKTTIPFYSLTFQLLLPILLLVLAAIRKGKKQ</sequence>
<evidence type="ECO:0000256" key="5">
    <source>
        <dbReference type="ARBA" id="ARBA00022692"/>
    </source>
</evidence>
<protein>
    <submittedName>
        <fullName evidence="9">Endospore germination permease</fullName>
    </submittedName>
</protein>
<dbReference type="Proteomes" id="UP001596047">
    <property type="component" value="Unassembled WGS sequence"/>
</dbReference>
<feature type="transmembrane region" description="Helical" evidence="8">
    <location>
        <begin position="338"/>
        <end position="357"/>
    </location>
</feature>
<dbReference type="PANTHER" id="PTHR34975">
    <property type="entry name" value="SPORE GERMINATION PROTEIN A2"/>
    <property type="match status" value="1"/>
</dbReference>
<feature type="transmembrane region" description="Helical" evidence="8">
    <location>
        <begin position="41"/>
        <end position="59"/>
    </location>
</feature>
<dbReference type="RefSeq" id="WP_379186341.1">
    <property type="nucleotide sequence ID" value="NZ_JBHSOW010000008.1"/>
</dbReference>
<keyword evidence="6 8" id="KW-1133">Transmembrane helix</keyword>
<gene>
    <name evidence="9" type="ORF">ACFPYJ_01850</name>
</gene>
<feature type="transmembrane region" description="Helical" evidence="8">
    <location>
        <begin position="147"/>
        <end position="164"/>
    </location>
</feature>
<reference evidence="10" key="1">
    <citation type="journal article" date="2019" name="Int. J. Syst. Evol. Microbiol.">
        <title>The Global Catalogue of Microorganisms (GCM) 10K type strain sequencing project: providing services to taxonomists for standard genome sequencing and annotation.</title>
        <authorList>
            <consortium name="The Broad Institute Genomics Platform"/>
            <consortium name="The Broad Institute Genome Sequencing Center for Infectious Disease"/>
            <person name="Wu L."/>
            <person name="Ma J."/>
        </authorList>
    </citation>
    <scope>NUCLEOTIDE SEQUENCE [LARGE SCALE GENOMIC DNA]</scope>
    <source>
        <strain evidence="10">CGMCC 1.3240</strain>
    </source>
</reference>
<evidence type="ECO:0000256" key="8">
    <source>
        <dbReference type="SAM" id="Phobius"/>
    </source>
</evidence>